<dbReference type="HOGENOM" id="CLU_048558_1_0_11"/>
<dbReference type="PANTHER" id="PTHR32463">
    <property type="entry name" value="L-FUCOSE KINASE"/>
    <property type="match status" value="1"/>
</dbReference>
<protein>
    <submittedName>
        <fullName evidence="8">GHMP kinase</fullName>
    </submittedName>
</protein>
<dbReference type="Pfam" id="PF00288">
    <property type="entry name" value="GHMP_kinases_N"/>
    <property type="match status" value="1"/>
</dbReference>
<evidence type="ECO:0000259" key="7">
    <source>
        <dbReference type="Pfam" id="PF08544"/>
    </source>
</evidence>
<accession>R4Z470</accession>
<dbReference type="Proteomes" id="UP000018291">
    <property type="component" value="Unassembled WGS sequence"/>
</dbReference>
<reference evidence="8 9" key="1">
    <citation type="journal article" date="2013" name="ISME J.">
        <title>Metabolic model for the filamentous 'Candidatus Microthrix parvicella' based on genomic and metagenomic analyses.</title>
        <authorList>
            <person name="Jon McIlroy S."/>
            <person name="Kristiansen R."/>
            <person name="Albertsen M."/>
            <person name="Michael Karst S."/>
            <person name="Rossetti S."/>
            <person name="Lund Nielsen J."/>
            <person name="Tandoi V."/>
            <person name="James Seviour R."/>
            <person name="Nielsen P.H."/>
        </authorList>
    </citation>
    <scope>NUCLEOTIDE SEQUENCE [LARGE SCALE GENOMIC DNA]</scope>
    <source>
        <strain evidence="8 9">RN1</strain>
    </source>
</reference>
<dbReference type="Gene3D" id="3.30.230.120">
    <property type="match status" value="1"/>
</dbReference>
<dbReference type="InterPro" id="IPR006203">
    <property type="entry name" value="GHMP_knse_ATP-bd_CS"/>
</dbReference>
<dbReference type="InterPro" id="IPR014606">
    <property type="entry name" value="Heptose_7-P_kinase"/>
</dbReference>
<keyword evidence="3 8" id="KW-0418">Kinase</keyword>
<dbReference type="EMBL" id="CANL01000027">
    <property type="protein sequence ID" value="CCM64106.1"/>
    <property type="molecule type" value="Genomic_DNA"/>
</dbReference>
<evidence type="ECO:0000256" key="2">
    <source>
        <dbReference type="ARBA" id="ARBA00022741"/>
    </source>
</evidence>
<dbReference type="Pfam" id="PF08544">
    <property type="entry name" value="GHMP_kinases_C"/>
    <property type="match status" value="1"/>
</dbReference>
<comment type="caution">
    <text evidence="8">The sequence shown here is derived from an EMBL/GenBank/DDBJ whole genome shotgun (WGS) entry which is preliminary data.</text>
</comment>
<dbReference type="PANTHER" id="PTHR32463:SF0">
    <property type="entry name" value="L-FUCOSE KINASE"/>
    <property type="match status" value="1"/>
</dbReference>
<dbReference type="eggNOG" id="COG2605">
    <property type="taxonomic scope" value="Bacteria"/>
</dbReference>
<keyword evidence="4" id="KW-0067">ATP-binding</keyword>
<keyword evidence="1" id="KW-0808">Transferase</keyword>
<dbReference type="SUPFAM" id="SSF54211">
    <property type="entry name" value="Ribosomal protein S5 domain 2-like"/>
    <property type="match status" value="1"/>
</dbReference>
<feature type="domain" description="GHMP kinase C-terminal" evidence="7">
    <location>
        <begin position="246"/>
        <end position="322"/>
    </location>
</feature>
<evidence type="ECO:0000259" key="6">
    <source>
        <dbReference type="Pfam" id="PF00288"/>
    </source>
</evidence>
<dbReference type="GO" id="GO:0005524">
    <property type="term" value="F:ATP binding"/>
    <property type="evidence" value="ECO:0007669"/>
    <property type="project" value="UniProtKB-KW"/>
</dbReference>
<dbReference type="InterPro" id="IPR006204">
    <property type="entry name" value="GHMP_kinase_N_dom"/>
</dbReference>
<keyword evidence="9" id="KW-1185">Reference proteome</keyword>
<dbReference type="InterPro" id="IPR020568">
    <property type="entry name" value="Ribosomal_Su5_D2-typ_SF"/>
</dbReference>
<evidence type="ECO:0000313" key="9">
    <source>
        <dbReference type="Proteomes" id="UP000018291"/>
    </source>
</evidence>
<dbReference type="InterPro" id="IPR013750">
    <property type="entry name" value="GHMP_kinase_C_dom"/>
</dbReference>
<dbReference type="GO" id="GO:0042352">
    <property type="term" value="P:GDP-L-fucose salvage"/>
    <property type="evidence" value="ECO:0007669"/>
    <property type="project" value="TreeGrafter"/>
</dbReference>
<sequence length="342" mass="36719">MVPTVLPLGVAVSSSPMIITRTPLRISLGGGGTDLPSYYRQRGGRLVSAAINRYVYISINPTFTDDYLLKYSTIERVEDIASIDHDILRTALGLHQIPPGVEIVSMADIPAGTGLGSSGSFTVGLLRALYAHRHEAVLTDALAEQACAIEIDHLKGPVGKQDQYIAAYGGVTSFDFHPDDSVDARRLGVSDDTLGDLEEHLLLFFTGYSRAASAMLADQDRRTVEADEKMLANLDHTKALGDEISEALLSGNTAAFGELMHEHWEAKRARTSGMSNADIDHHYETARAAGALGGKVVGAGAGGFLLVYAPEPNRVRRAMRAEGLGELRFRFDHLGCTVLTAG</sequence>
<evidence type="ECO:0000256" key="5">
    <source>
        <dbReference type="ARBA" id="ARBA00038121"/>
    </source>
</evidence>
<feature type="domain" description="GHMP kinase N-terminal" evidence="6">
    <location>
        <begin position="91"/>
        <end position="170"/>
    </location>
</feature>
<dbReference type="InterPro" id="IPR052203">
    <property type="entry name" value="GHMP_Kinase-Related"/>
</dbReference>
<dbReference type="SUPFAM" id="SSF55060">
    <property type="entry name" value="GHMP Kinase, C-terminal domain"/>
    <property type="match status" value="1"/>
</dbReference>
<proteinExistence type="inferred from homology"/>
<dbReference type="AlphaFoldDB" id="R4Z470"/>
<dbReference type="PIRSF" id="PIRSF036406">
    <property type="entry name" value="Hept_kin"/>
    <property type="match status" value="1"/>
</dbReference>
<dbReference type="GO" id="GO:0050201">
    <property type="term" value="F:fucokinase activity"/>
    <property type="evidence" value="ECO:0007669"/>
    <property type="project" value="TreeGrafter"/>
</dbReference>
<comment type="similarity">
    <text evidence="5">Belongs to the GHMP kinase family.</text>
</comment>
<gene>
    <name evidence="8" type="ORF">BN381_330091</name>
</gene>
<dbReference type="PRINTS" id="PR00960">
    <property type="entry name" value="LMBPPROTEIN"/>
</dbReference>
<dbReference type="InterPro" id="IPR001174">
    <property type="entry name" value="HddA/FKP"/>
</dbReference>
<dbReference type="PROSITE" id="PS00627">
    <property type="entry name" value="GHMP_KINASES_ATP"/>
    <property type="match status" value="1"/>
</dbReference>
<evidence type="ECO:0000313" key="8">
    <source>
        <dbReference type="EMBL" id="CCM64106.1"/>
    </source>
</evidence>
<evidence type="ECO:0000256" key="3">
    <source>
        <dbReference type="ARBA" id="ARBA00022777"/>
    </source>
</evidence>
<evidence type="ECO:0000256" key="1">
    <source>
        <dbReference type="ARBA" id="ARBA00022679"/>
    </source>
</evidence>
<evidence type="ECO:0000256" key="4">
    <source>
        <dbReference type="ARBA" id="ARBA00022840"/>
    </source>
</evidence>
<organism evidence="8 9">
    <name type="scientific">Candidatus Neomicrothrix parvicella RN1</name>
    <dbReference type="NCBI Taxonomy" id="1229780"/>
    <lineage>
        <taxon>Bacteria</taxon>
        <taxon>Bacillati</taxon>
        <taxon>Actinomycetota</taxon>
        <taxon>Acidimicrobiia</taxon>
        <taxon>Acidimicrobiales</taxon>
        <taxon>Microthrixaceae</taxon>
        <taxon>Candidatus Neomicrothrix</taxon>
    </lineage>
</organism>
<name>R4Z470_9ACTN</name>
<keyword evidence="2" id="KW-0547">Nucleotide-binding</keyword>
<dbReference type="InterPro" id="IPR036554">
    <property type="entry name" value="GHMP_kinase_C_sf"/>
</dbReference>
<dbReference type="STRING" id="1229780.BN381_330091"/>